<evidence type="ECO:0000313" key="3">
    <source>
        <dbReference type="Proteomes" id="UP000054558"/>
    </source>
</evidence>
<feature type="region of interest" description="Disordered" evidence="1">
    <location>
        <begin position="441"/>
        <end position="465"/>
    </location>
</feature>
<organism evidence="2 3">
    <name type="scientific">Klebsormidium nitens</name>
    <name type="common">Green alga</name>
    <name type="synonym">Ulothrix nitens</name>
    <dbReference type="NCBI Taxonomy" id="105231"/>
    <lineage>
        <taxon>Eukaryota</taxon>
        <taxon>Viridiplantae</taxon>
        <taxon>Streptophyta</taxon>
        <taxon>Klebsormidiophyceae</taxon>
        <taxon>Klebsormidiales</taxon>
        <taxon>Klebsormidiaceae</taxon>
        <taxon>Klebsormidium</taxon>
    </lineage>
</organism>
<proteinExistence type="predicted"/>
<feature type="compositionally biased region" description="Basic and acidic residues" evidence="1">
    <location>
        <begin position="118"/>
        <end position="149"/>
    </location>
</feature>
<feature type="region of interest" description="Disordered" evidence="1">
    <location>
        <begin position="258"/>
        <end position="286"/>
    </location>
</feature>
<dbReference type="AlphaFoldDB" id="A0A1Y1I078"/>
<protein>
    <submittedName>
        <fullName evidence="2">Uncharacterized protein</fullName>
    </submittedName>
</protein>
<reference evidence="2 3" key="1">
    <citation type="journal article" date="2014" name="Nat. Commun.">
        <title>Klebsormidium flaccidum genome reveals primary factors for plant terrestrial adaptation.</title>
        <authorList>
            <person name="Hori K."/>
            <person name="Maruyama F."/>
            <person name="Fujisawa T."/>
            <person name="Togashi T."/>
            <person name="Yamamoto N."/>
            <person name="Seo M."/>
            <person name="Sato S."/>
            <person name="Yamada T."/>
            <person name="Mori H."/>
            <person name="Tajima N."/>
            <person name="Moriyama T."/>
            <person name="Ikeuchi M."/>
            <person name="Watanabe M."/>
            <person name="Wada H."/>
            <person name="Kobayashi K."/>
            <person name="Saito M."/>
            <person name="Masuda T."/>
            <person name="Sasaki-Sekimoto Y."/>
            <person name="Mashiguchi K."/>
            <person name="Awai K."/>
            <person name="Shimojima M."/>
            <person name="Masuda S."/>
            <person name="Iwai M."/>
            <person name="Nobusawa T."/>
            <person name="Narise T."/>
            <person name="Kondo S."/>
            <person name="Saito H."/>
            <person name="Sato R."/>
            <person name="Murakawa M."/>
            <person name="Ihara Y."/>
            <person name="Oshima-Yamada Y."/>
            <person name="Ohtaka K."/>
            <person name="Satoh M."/>
            <person name="Sonobe K."/>
            <person name="Ishii M."/>
            <person name="Ohtani R."/>
            <person name="Kanamori-Sato M."/>
            <person name="Honoki R."/>
            <person name="Miyazaki D."/>
            <person name="Mochizuki H."/>
            <person name="Umetsu J."/>
            <person name="Higashi K."/>
            <person name="Shibata D."/>
            <person name="Kamiya Y."/>
            <person name="Sato N."/>
            <person name="Nakamura Y."/>
            <person name="Tabata S."/>
            <person name="Ida S."/>
            <person name="Kurokawa K."/>
            <person name="Ohta H."/>
        </authorList>
    </citation>
    <scope>NUCLEOTIDE SEQUENCE [LARGE SCALE GENOMIC DNA]</scope>
    <source>
        <strain evidence="2 3">NIES-2285</strain>
    </source>
</reference>
<dbReference type="EMBL" id="DF237065">
    <property type="protein sequence ID" value="GAQ82571.1"/>
    <property type="molecule type" value="Genomic_DNA"/>
</dbReference>
<sequence length="715" mass="79196">MASAAPHQLVCVSPEWGSRTEPPDSLHGSPNAAASALKRPVAGLWNGLEPGPILQGPISWPHCLVQSSRNDKRKSRSAGSSRRPTDAESGHGCGCDAHEALCQVKEERPSSPALFRRSKSDGKQHHAASERHTIGCPDDVHRPLPRQEESFQQMFRTEWGPHTGRGVNSEGPAGGGPREEGTRGGARWDAHGAKAVYQRLYTHARNRETRRKEREEQKEKQEMQDVTGRPTLNPLSASMLRQARSFEERLSAYEARARRRAQALKDEVEARRAAEEAEHARPPRITKLSKKLSRGVTHLCEWEKLRLARLAAAQEEKRRKEEEALTFSPTLSRRSRKLAARAFRPPRLRLMQLSKPRPPSPPPPLPSFRPAINPSSVALFRHGSVTDRLHYQSHAWYRRKNSSPQKEWREEPPAPPYPNADWFANNDESWDQILPIARATSGPDARDWSEATAHGSNKWDQSPASTRLHVDAWAEDAAALRARAPRVERPWTTQGGRSGEHAPEKPREEHQEEAASVPTTSGRDPAIEALSPEGGTRPRPNSDPSIPGGSPGHNDPRANSGEASTREEVPGAARSPGIKRSQSFREDLKEKEKWRTIRERIQSGPKYWHRLHAPNGAQPEEAPKRGAFLKRSMTFSPEQLRTSDLEGDPPSAGIAAGATEQLATTRKASLKIVIGPDESRAGESNIGTGVQIGAEVGAVTKVPYSSKYRCLFVEA</sequence>
<keyword evidence="3" id="KW-1185">Reference proteome</keyword>
<evidence type="ECO:0000256" key="1">
    <source>
        <dbReference type="SAM" id="MobiDB-lite"/>
    </source>
</evidence>
<feature type="region of interest" description="Disordered" evidence="1">
    <location>
        <begin position="65"/>
        <end position="240"/>
    </location>
</feature>
<feature type="compositionally biased region" description="Polar residues" evidence="1">
    <location>
        <begin position="454"/>
        <end position="465"/>
    </location>
</feature>
<feature type="compositionally biased region" description="Basic and acidic residues" evidence="1">
    <location>
        <begin position="498"/>
        <end position="513"/>
    </location>
</feature>
<name>A0A1Y1I078_KLENI</name>
<feature type="compositionally biased region" description="Basic and acidic residues" evidence="1">
    <location>
        <begin position="96"/>
        <end position="109"/>
    </location>
</feature>
<feature type="compositionally biased region" description="Basic and acidic residues" evidence="1">
    <location>
        <begin position="583"/>
        <end position="592"/>
    </location>
</feature>
<feature type="region of interest" description="Disordered" evidence="1">
    <location>
        <begin position="400"/>
        <end position="420"/>
    </location>
</feature>
<evidence type="ECO:0000313" key="2">
    <source>
        <dbReference type="EMBL" id="GAQ82571.1"/>
    </source>
</evidence>
<feature type="region of interest" description="Disordered" evidence="1">
    <location>
        <begin position="480"/>
        <end position="592"/>
    </location>
</feature>
<feature type="compositionally biased region" description="Basic and acidic residues" evidence="1">
    <location>
        <begin position="177"/>
        <end position="192"/>
    </location>
</feature>
<accession>A0A1Y1I078</accession>
<feature type="region of interest" description="Disordered" evidence="1">
    <location>
        <begin position="1"/>
        <end position="33"/>
    </location>
</feature>
<feature type="compositionally biased region" description="Basic and acidic residues" evidence="1">
    <location>
        <begin position="263"/>
        <end position="281"/>
    </location>
</feature>
<gene>
    <name evidence="2" type="ORF">KFL_001160040</name>
</gene>
<feature type="compositionally biased region" description="Basic and acidic residues" evidence="1">
    <location>
        <begin position="205"/>
        <end position="223"/>
    </location>
</feature>
<dbReference type="Proteomes" id="UP000054558">
    <property type="component" value="Unassembled WGS sequence"/>
</dbReference>